<organism evidence="1 2">
    <name type="scientific">Clostridium haemolyticum NCTC 9693</name>
    <dbReference type="NCBI Taxonomy" id="1443114"/>
    <lineage>
        <taxon>Bacteria</taxon>
        <taxon>Bacillati</taxon>
        <taxon>Bacillota</taxon>
        <taxon>Clostridia</taxon>
        <taxon>Eubacteriales</taxon>
        <taxon>Clostridiaceae</taxon>
        <taxon>Clostridium</taxon>
    </lineage>
</organism>
<keyword evidence="2" id="KW-1185">Reference proteome</keyword>
<dbReference type="RefSeq" id="WP_011722241.1">
    <property type="nucleotide sequence ID" value="NZ_JENX01000109.1"/>
</dbReference>
<accession>A0ABR4TCF2</accession>
<evidence type="ECO:0000313" key="1">
    <source>
        <dbReference type="EMBL" id="KEI15461.1"/>
    </source>
</evidence>
<dbReference type="EMBL" id="JENX01000109">
    <property type="protein sequence ID" value="KEI15461.1"/>
    <property type="molecule type" value="Genomic_DNA"/>
</dbReference>
<name>A0ABR4TCF2_CLOHA</name>
<evidence type="ECO:0000313" key="2">
    <source>
        <dbReference type="Proteomes" id="UP000027937"/>
    </source>
</evidence>
<dbReference type="Proteomes" id="UP000027937">
    <property type="component" value="Unassembled WGS sequence"/>
</dbReference>
<sequence>MSVQRTGYTKSTPQHYWVDAGAIYDNLTFNKETKTWEGGKPIGATADGNKITFEQEYRQIEVDGVFVPAVGQKVLKSASAKLEVNVKEITPENIRKSINGIIRKDENYEGYSIIESKAQLEDSDYIPHLYLVGTITGSKQPIIVEFDNCLCISGLNVETKDDDEAVIKMEFEAHASAEQVANRKIPARFYAPDTGEEISIQKLTGKKEE</sequence>
<proteinExistence type="predicted"/>
<comment type="caution">
    <text evidence="1">The sequence shown here is derived from an EMBL/GenBank/DDBJ whole genome shotgun (WGS) entry which is preliminary data.</text>
</comment>
<reference evidence="1 2" key="1">
    <citation type="submission" date="2014-02" db="EMBL/GenBank/DDBJ databases">
        <title>Plasmidome dynamics in the species complex Clostridium novyi sensu lato converts strains of independent lineages into distinctly different pathogens.</title>
        <authorList>
            <person name="Skarin H."/>
            <person name="Segerman B."/>
        </authorList>
    </citation>
    <scope>NUCLEOTIDE SEQUENCE [LARGE SCALE GENOMIC DNA]</scope>
    <source>
        <strain evidence="1 2">NCTC 9693</strain>
    </source>
</reference>
<gene>
    <name evidence="1" type="ORF">Z960_00540</name>
</gene>
<protein>
    <recommendedName>
        <fullName evidence="3">Phage tail protein</fullName>
    </recommendedName>
</protein>
<evidence type="ECO:0008006" key="3">
    <source>
        <dbReference type="Google" id="ProtNLM"/>
    </source>
</evidence>